<dbReference type="GO" id="GO:0000155">
    <property type="term" value="F:phosphorelay sensor kinase activity"/>
    <property type="evidence" value="ECO:0007669"/>
    <property type="project" value="InterPro"/>
</dbReference>
<reference evidence="6" key="1">
    <citation type="journal article" date="2014" name="Int. J. Syst. Evol. Microbiol.">
        <title>Complete genome sequence of Corynebacterium casei LMG S-19264T (=DSM 44701T), isolated from a smear-ripened cheese.</title>
        <authorList>
            <consortium name="US DOE Joint Genome Institute (JGI-PGF)"/>
            <person name="Walter F."/>
            <person name="Albersmeier A."/>
            <person name="Kalinowski J."/>
            <person name="Ruckert C."/>
        </authorList>
    </citation>
    <scope>NUCLEOTIDE SEQUENCE</scope>
    <source>
        <strain evidence="6">CGMCC 1.14988</strain>
    </source>
</reference>
<dbReference type="InterPro" id="IPR011712">
    <property type="entry name" value="Sig_transdc_His_kin_sub3_dim/P"/>
</dbReference>
<evidence type="ECO:0000256" key="1">
    <source>
        <dbReference type="ARBA" id="ARBA00022679"/>
    </source>
</evidence>
<dbReference type="InterPro" id="IPR050482">
    <property type="entry name" value="Sensor_HK_TwoCompSys"/>
</dbReference>
<comment type="caution">
    <text evidence="6">The sequence shown here is derived from an EMBL/GenBank/DDBJ whole genome shotgun (WGS) entry which is preliminary data.</text>
</comment>
<evidence type="ECO:0000313" key="6">
    <source>
        <dbReference type="EMBL" id="GGI07173.1"/>
    </source>
</evidence>
<dbReference type="Gene3D" id="1.20.5.1930">
    <property type="match status" value="1"/>
</dbReference>
<protein>
    <submittedName>
        <fullName evidence="6">Histidine kinase</fullName>
    </submittedName>
</protein>
<dbReference type="InterPro" id="IPR003594">
    <property type="entry name" value="HATPase_dom"/>
</dbReference>
<dbReference type="AlphaFoldDB" id="A0A8J3AB77"/>
<keyword evidence="2 6" id="KW-0418">Kinase</keyword>
<name>A0A8J3AB77_9ACTN</name>
<evidence type="ECO:0000256" key="3">
    <source>
        <dbReference type="ARBA" id="ARBA00023012"/>
    </source>
</evidence>
<dbReference type="SUPFAM" id="SSF55874">
    <property type="entry name" value="ATPase domain of HSP90 chaperone/DNA topoisomerase II/histidine kinase"/>
    <property type="match status" value="1"/>
</dbReference>
<dbReference type="Proteomes" id="UP000650511">
    <property type="component" value="Unassembled WGS sequence"/>
</dbReference>
<dbReference type="EMBL" id="BMHA01000008">
    <property type="protein sequence ID" value="GGI07173.1"/>
    <property type="molecule type" value="Genomic_DNA"/>
</dbReference>
<dbReference type="RefSeq" id="WP_130649992.1">
    <property type="nucleotide sequence ID" value="NZ_BMHA01000008.1"/>
</dbReference>
<dbReference type="SMART" id="SM00387">
    <property type="entry name" value="HATPase_c"/>
    <property type="match status" value="1"/>
</dbReference>
<feature type="transmembrane region" description="Helical" evidence="4">
    <location>
        <begin position="15"/>
        <end position="32"/>
    </location>
</feature>
<dbReference type="PANTHER" id="PTHR24421:SF63">
    <property type="entry name" value="SENSOR HISTIDINE KINASE DESK"/>
    <property type="match status" value="1"/>
</dbReference>
<keyword evidence="1" id="KW-0808">Transferase</keyword>
<evidence type="ECO:0000313" key="7">
    <source>
        <dbReference type="Proteomes" id="UP000650511"/>
    </source>
</evidence>
<dbReference type="GO" id="GO:0046983">
    <property type="term" value="F:protein dimerization activity"/>
    <property type="evidence" value="ECO:0007669"/>
    <property type="project" value="InterPro"/>
</dbReference>
<sequence length="366" mass="39797">MTTSSASVARAPRRISGYWYLAYLLMLVWQPAFDPSARWWHWALAGGAALGFAVLFVVAEERGGAVREWLPWIATGLGIALLTVNVGASVFLIYAAAAASMTRPRQPAIRWMTALSVLAVVLALVHPVDMVFRLITFLPTVVFLWVVGMACIEDRERDVEAARLRVDNARIAHLATATERERIARDLHDLTGHSLTSIVVRAQLVQRLAPTDPTRAAAEAVEIEQVARAALTEIRETLAGWRQVALDDEVEVARQALERVGVDLHVVLDRDVVLAPSVEQALGLALREAVTNVVRHAQARHCTIRLSEQGDEVRLEVVDDGIGASAQAGNGLRGMQERMTALGGQVQRVTSAGTRLVVTVPQDVAG</sequence>
<proteinExistence type="predicted"/>
<dbReference type="Gene3D" id="3.30.565.10">
    <property type="entry name" value="Histidine kinase-like ATPase, C-terminal domain"/>
    <property type="match status" value="1"/>
</dbReference>
<organism evidence="6 7">
    <name type="scientific">Egicoccus halophilus</name>
    <dbReference type="NCBI Taxonomy" id="1670830"/>
    <lineage>
        <taxon>Bacteria</taxon>
        <taxon>Bacillati</taxon>
        <taxon>Actinomycetota</taxon>
        <taxon>Nitriliruptoria</taxon>
        <taxon>Egicoccales</taxon>
        <taxon>Egicoccaceae</taxon>
        <taxon>Egicoccus</taxon>
    </lineage>
</organism>
<evidence type="ECO:0000256" key="2">
    <source>
        <dbReference type="ARBA" id="ARBA00022777"/>
    </source>
</evidence>
<feature type="transmembrane region" description="Helical" evidence="4">
    <location>
        <begin position="108"/>
        <end position="125"/>
    </location>
</feature>
<feature type="transmembrane region" description="Helical" evidence="4">
    <location>
        <begin position="71"/>
        <end position="96"/>
    </location>
</feature>
<keyword evidence="7" id="KW-1185">Reference proteome</keyword>
<keyword evidence="3" id="KW-0902">Two-component regulatory system</keyword>
<dbReference type="Pfam" id="PF07730">
    <property type="entry name" value="HisKA_3"/>
    <property type="match status" value="1"/>
</dbReference>
<feature type="transmembrane region" description="Helical" evidence="4">
    <location>
        <begin position="39"/>
        <end position="59"/>
    </location>
</feature>
<feature type="domain" description="Histidine kinase/HSP90-like ATPase" evidence="5">
    <location>
        <begin position="277"/>
        <end position="364"/>
    </location>
</feature>
<dbReference type="PANTHER" id="PTHR24421">
    <property type="entry name" value="NITRATE/NITRITE SENSOR PROTEIN NARX-RELATED"/>
    <property type="match status" value="1"/>
</dbReference>
<evidence type="ECO:0000259" key="5">
    <source>
        <dbReference type="SMART" id="SM00387"/>
    </source>
</evidence>
<dbReference type="CDD" id="cd16917">
    <property type="entry name" value="HATPase_UhpB-NarQ-NarX-like"/>
    <property type="match status" value="1"/>
</dbReference>
<dbReference type="InterPro" id="IPR036890">
    <property type="entry name" value="HATPase_C_sf"/>
</dbReference>
<keyword evidence="4" id="KW-1133">Transmembrane helix</keyword>
<dbReference type="Pfam" id="PF02518">
    <property type="entry name" value="HATPase_c"/>
    <property type="match status" value="1"/>
</dbReference>
<evidence type="ECO:0000256" key="4">
    <source>
        <dbReference type="SAM" id="Phobius"/>
    </source>
</evidence>
<reference evidence="6" key="2">
    <citation type="submission" date="2020-09" db="EMBL/GenBank/DDBJ databases">
        <authorList>
            <person name="Sun Q."/>
            <person name="Zhou Y."/>
        </authorList>
    </citation>
    <scope>NUCLEOTIDE SEQUENCE</scope>
    <source>
        <strain evidence="6">CGMCC 1.14988</strain>
    </source>
</reference>
<keyword evidence="4" id="KW-0812">Transmembrane</keyword>
<feature type="transmembrane region" description="Helical" evidence="4">
    <location>
        <begin position="131"/>
        <end position="152"/>
    </location>
</feature>
<accession>A0A8J3AB77</accession>
<dbReference type="OrthoDB" id="5241784at2"/>
<dbReference type="GO" id="GO:0016020">
    <property type="term" value="C:membrane"/>
    <property type="evidence" value="ECO:0007669"/>
    <property type="project" value="InterPro"/>
</dbReference>
<keyword evidence="4" id="KW-0472">Membrane</keyword>
<gene>
    <name evidence="6" type="ORF">GCM10011354_22760</name>
</gene>